<proteinExistence type="predicted"/>
<evidence type="ECO:0000313" key="2">
    <source>
        <dbReference type="Proteomes" id="UP000011518"/>
    </source>
</evidence>
<organism evidence="1 2">
    <name type="scientific">Tupaia chinensis</name>
    <name type="common">Chinese tree shrew</name>
    <name type="synonym">Tupaia belangeri chinensis</name>
    <dbReference type="NCBI Taxonomy" id="246437"/>
    <lineage>
        <taxon>Eukaryota</taxon>
        <taxon>Metazoa</taxon>
        <taxon>Chordata</taxon>
        <taxon>Craniata</taxon>
        <taxon>Vertebrata</taxon>
        <taxon>Euteleostomi</taxon>
        <taxon>Mammalia</taxon>
        <taxon>Eutheria</taxon>
        <taxon>Euarchontoglires</taxon>
        <taxon>Scandentia</taxon>
        <taxon>Tupaiidae</taxon>
        <taxon>Tupaia</taxon>
    </lineage>
</organism>
<reference evidence="2" key="1">
    <citation type="submission" date="2012-07" db="EMBL/GenBank/DDBJ databases">
        <title>Genome of the Chinese tree shrew, a rising model animal genetically related to primates.</title>
        <authorList>
            <person name="Zhang G."/>
            <person name="Fan Y."/>
            <person name="Yao Y."/>
            <person name="Huang Z."/>
        </authorList>
    </citation>
    <scope>NUCLEOTIDE SEQUENCE [LARGE SCALE GENOMIC DNA]</scope>
</reference>
<dbReference type="AlphaFoldDB" id="L9JAQ2"/>
<reference evidence="2" key="2">
    <citation type="journal article" date="2013" name="Nat. Commun.">
        <title>Genome of the Chinese tree shrew.</title>
        <authorList>
            <person name="Fan Y."/>
            <person name="Huang Z.Y."/>
            <person name="Cao C.C."/>
            <person name="Chen C.S."/>
            <person name="Chen Y.X."/>
            <person name="Fan D.D."/>
            <person name="He J."/>
            <person name="Hou H.L."/>
            <person name="Hu L."/>
            <person name="Hu X.T."/>
            <person name="Jiang X.T."/>
            <person name="Lai R."/>
            <person name="Lang Y.S."/>
            <person name="Liang B."/>
            <person name="Liao S.G."/>
            <person name="Mu D."/>
            <person name="Ma Y.Y."/>
            <person name="Niu Y.Y."/>
            <person name="Sun X.Q."/>
            <person name="Xia J.Q."/>
            <person name="Xiao J."/>
            <person name="Xiong Z.Q."/>
            <person name="Xu L."/>
            <person name="Yang L."/>
            <person name="Zhang Y."/>
            <person name="Zhao W."/>
            <person name="Zhao X.D."/>
            <person name="Zheng Y.T."/>
            <person name="Zhou J.M."/>
            <person name="Zhu Y.B."/>
            <person name="Zhang G.J."/>
            <person name="Wang J."/>
            <person name="Yao Y.G."/>
        </authorList>
    </citation>
    <scope>NUCLEOTIDE SEQUENCE [LARGE SCALE GENOMIC DNA]</scope>
</reference>
<evidence type="ECO:0000313" key="1">
    <source>
        <dbReference type="EMBL" id="ELW47660.1"/>
    </source>
</evidence>
<sequence length="171" mass="18152">MPKAARTAPRDSGSQLVAQTSGFLSTLSGLTRFPLVLREAGFPHSALSTNRPLHRLATRFVSVVGTSPRVSAAPRSAPSRELGVLSGVQTPSVSKAPGLRPDLCRAAVVLPTQVAFSVEKGPREPVLFPEQLGSENQWAPLRIKRVYSVRIFSCGAMGATAPPRQTRDGGL</sequence>
<name>L9JAQ2_TUPCH</name>
<accession>L9JAQ2</accession>
<keyword evidence="2" id="KW-1185">Reference proteome</keyword>
<dbReference type="InParanoid" id="L9JAQ2"/>
<dbReference type="Proteomes" id="UP000011518">
    <property type="component" value="Unassembled WGS sequence"/>
</dbReference>
<gene>
    <name evidence="1" type="ORF">TREES_T100021903</name>
</gene>
<dbReference type="EMBL" id="KB321095">
    <property type="protein sequence ID" value="ELW47660.1"/>
    <property type="molecule type" value="Genomic_DNA"/>
</dbReference>
<protein>
    <submittedName>
        <fullName evidence="1">Uncharacterized protein</fullName>
    </submittedName>
</protein>